<comment type="caution">
    <text evidence="1">The sequence shown here is derived from an EMBL/GenBank/DDBJ whole genome shotgun (WGS) entry which is preliminary data.</text>
</comment>
<dbReference type="Proteomes" id="UP000828941">
    <property type="component" value="Chromosome 2"/>
</dbReference>
<protein>
    <submittedName>
        <fullName evidence="1">Uncharacterized protein</fullName>
    </submittedName>
</protein>
<keyword evidence="2" id="KW-1185">Reference proteome</keyword>
<dbReference type="EMBL" id="CM039427">
    <property type="protein sequence ID" value="KAI4353084.1"/>
    <property type="molecule type" value="Genomic_DNA"/>
</dbReference>
<evidence type="ECO:0000313" key="2">
    <source>
        <dbReference type="Proteomes" id="UP000828941"/>
    </source>
</evidence>
<name>A0ACB9PW81_BAUVA</name>
<sequence>MVTRASSHMVVPRYPTPMGYISLSELDQIQPHRHSGVLVYLYKLTLKDTNFTEIIKNSLSLILVHHYRRTGQLRRIKDFAPTEAVMRDLYPNIDYDSPIETWSLLIVQVIVQVTRFSCGGLCLVVKASHVVLDGWALCKLICSWAKLAQGECLGKVQIPLHDRTCLLSCREPKGLKFRASSFDHRPFKAPPLLLGCSDNQAAEINKETSLAILKFTKEQVQQLKRKASENSNGDKKLAEGRPCITYEAVAAHIWRCACMARRNDSHQPTAMRFIANIRSRLNPKLPSNYAGNGIFQMWTEVCLSEDIIRNPLSFATNKIREALENLTDEYVRSAMDFMANLENVDRLRRDGSPMGIPTDDGKAFVIPSASDDGSAIVILRLQTKCIEAFRKLCYEGIPLLPEDPADQSCKPQA</sequence>
<proteinExistence type="predicted"/>
<gene>
    <name evidence="1" type="ORF">L6164_002058</name>
</gene>
<accession>A0ACB9PW81</accession>
<organism evidence="1 2">
    <name type="scientific">Bauhinia variegata</name>
    <name type="common">Purple orchid tree</name>
    <name type="synonym">Phanera variegata</name>
    <dbReference type="NCBI Taxonomy" id="167791"/>
    <lineage>
        <taxon>Eukaryota</taxon>
        <taxon>Viridiplantae</taxon>
        <taxon>Streptophyta</taxon>
        <taxon>Embryophyta</taxon>
        <taxon>Tracheophyta</taxon>
        <taxon>Spermatophyta</taxon>
        <taxon>Magnoliopsida</taxon>
        <taxon>eudicotyledons</taxon>
        <taxon>Gunneridae</taxon>
        <taxon>Pentapetalae</taxon>
        <taxon>rosids</taxon>
        <taxon>fabids</taxon>
        <taxon>Fabales</taxon>
        <taxon>Fabaceae</taxon>
        <taxon>Cercidoideae</taxon>
        <taxon>Cercideae</taxon>
        <taxon>Bauhiniinae</taxon>
        <taxon>Bauhinia</taxon>
    </lineage>
</organism>
<reference evidence="1 2" key="1">
    <citation type="journal article" date="2022" name="DNA Res.">
        <title>Chromosomal-level genome assembly of the orchid tree Bauhinia variegata (Leguminosae; Cercidoideae) supports the allotetraploid origin hypothesis of Bauhinia.</title>
        <authorList>
            <person name="Zhong Y."/>
            <person name="Chen Y."/>
            <person name="Zheng D."/>
            <person name="Pang J."/>
            <person name="Liu Y."/>
            <person name="Luo S."/>
            <person name="Meng S."/>
            <person name="Qian L."/>
            <person name="Wei D."/>
            <person name="Dai S."/>
            <person name="Zhou R."/>
        </authorList>
    </citation>
    <scope>NUCLEOTIDE SEQUENCE [LARGE SCALE GENOMIC DNA]</scope>
    <source>
        <strain evidence="1">BV-YZ2020</strain>
    </source>
</reference>
<evidence type="ECO:0000313" key="1">
    <source>
        <dbReference type="EMBL" id="KAI4353084.1"/>
    </source>
</evidence>